<evidence type="ECO:0000256" key="7">
    <source>
        <dbReference type="ARBA" id="ARBA00022857"/>
    </source>
</evidence>
<sequence>MAPHADISSRPSSLESFTPPPQHNNQPLRSVHRATQPKMHQNTSYLRPTPEDELHDIICVGFGPASLAIAVALHDAVEASGHVGQLDRLPKVAFLEKQSEFRWHAGMLLEGAHMQISFMKDMATMRNPRSNFTYFNYLHKNDRLIDFINLSTFLPPRVEYEDYLRWCASHFDDVTSYDQEVVQVVPEKTTIDSGSVDSFVVKSRNTVTGETTSRRARHVVIATGGRAKIPEPFPKDHPRVIHSSAFKYTVPKLLPERNAPYKVAVIGSGQSAAEIFENLQNSYPNASTNLLIRGQHLRPSDDSPFVNEIFNPERTDDMFSRDPELRTKTILDDKVTNYGVVRLNLLERLYETMYLQKMKFGSEENWPHRIVNFRNVVEAGESPSIKGGVRLVVANHGNQYRANKTAVEEVHDYDLVVVAVGYDRSEHEDILQGSRWLMPGGGRPGQKWEVKRNYGVLFEEGKVAPNAGIWLQGCNEMTHGLSDTLLSVLAVRSQEVVSAIFGPEHSNGVHQQHEDAATHNGNGHHAHQHHQTQLQA</sequence>
<evidence type="ECO:0000256" key="4">
    <source>
        <dbReference type="ARBA" id="ARBA00012881"/>
    </source>
</evidence>
<feature type="region of interest" description="Disordered" evidence="11">
    <location>
        <begin position="505"/>
        <end position="536"/>
    </location>
</feature>
<gene>
    <name evidence="12" type="ORF">B0J12DRAFT_215990</name>
</gene>
<dbReference type="Gene3D" id="3.50.50.60">
    <property type="entry name" value="FAD/NAD(P)-binding domain"/>
    <property type="match status" value="1"/>
</dbReference>
<evidence type="ECO:0000256" key="10">
    <source>
        <dbReference type="ARBA" id="ARBA00049248"/>
    </source>
</evidence>
<dbReference type="EC" id="1.14.13.196" evidence="4"/>
<evidence type="ECO:0000313" key="13">
    <source>
        <dbReference type="Proteomes" id="UP000774617"/>
    </source>
</evidence>
<dbReference type="EMBL" id="JAGTJR010000028">
    <property type="protein sequence ID" value="KAH7041932.1"/>
    <property type="molecule type" value="Genomic_DNA"/>
</dbReference>
<comment type="similarity">
    <text evidence="3">Belongs to the lysine N(6)-hydroxylase/L-ornithine N(5)-oxygenase family.</text>
</comment>
<comment type="pathway">
    <text evidence="2">Siderophore biosynthesis.</text>
</comment>
<evidence type="ECO:0000256" key="8">
    <source>
        <dbReference type="ARBA" id="ARBA00023002"/>
    </source>
</evidence>
<evidence type="ECO:0000256" key="3">
    <source>
        <dbReference type="ARBA" id="ARBA00007588"/>
    </source>
</evidence>
<protein>
    <recommendedName>
        <fullName evidence="4">L-ornithine N(5)-monooxygenase [NAD(P)H]</fullName>
        <ecNumber evidence="4">1.14.13.196</ecNumber>
    </recommendedName>
</protein>
<dbReference type="PANTHER" id="PTHR42802:SF1">
    <property type="entry name" value="L-ORNITHINE N(5)-MONOOXYGENASE"/>
    <property type="match status" value="1"/>
</dbReference>
<dbReference type="InterPro" id="IPR025700">
    <property type="entry name" value="Lys/Orn_oxygenase"/>
</dbReference>
<feature type="region of interest" description="Disordered" evidence="11">
    <location>
        <begin position="1"/>
        <end position="28"/>
    </location>
</feature>
<evidence type="ECO:0000313" key="12">
    <source>
        <dbReference type="EMBL" id="KAH7041932.1"/>
    </source>
</evidence>
<dbReference type="PANTHER" id="PTHR42802">
    <property type="entry name" value="MONOOXYGENASE"/>
    <property type="match status" value="1"/>
</dbReference>
<evidence type="ECO:0000256" key="9">
    <source>
        <dbReference type="ARBA" id="ARBA00047598"/>
    </source>
</evidence>
<name>A0ABQ8G0Z5_9PEZI</name>
<keyword evidence="13" id="KW-1185">Reference proteome</keyword>
<keyword evidence="8" id="KW-0560">Oxidoreductase</keyword>
<keyword evidence="5" id="KW-0285">Flavoprotein</keyword>
<dbReference type="Proteomes" id="UP000774617">
    <property type="component" value="Unassembled WGS sequence"/>
</dbReference>
<organism evidence="12 13">
    <name type="scientific">Macrophomina phaseolina</name>
    <dbReference type="NCBI Taxonomy" id="35725"/>
    <lineage>
        <taxon>Eukaryota</taxon>
        <taxon>Fungi</taxon>
        <taxon>Dikarya</taxon>
        <taxon>Ascomycota</taxon>
        <taxon>Pezizomycotina</taxon>
        <taxon>Dothideomycetes</taxon>
        <taxon>Dothideomycetes incertae sedis</taxon>
        <taxon>Botryosphaeriales</taxon>
        <taxon>Botryosphaeriaceae</taxon>
        <taxon>Macrophomina</taxon>
    </lineage>
</organism>
<evidence type="ECO:0000256" key="5">
    <source>
        <dbReference type="ARBA" id="ARBA00022630"/>
    </source>
</evidence>
<dbReference type="Pfam" id="PF13434">
    <property type="entry name" value="Lys_Orn_oxgnase"/>
    <property type="match status" value="1"/>
</dbReference>
<evidence type="ECO:0000256" key="1">
    <source>
        <dbReference type="ARBA" id="ARBA00001974"/>
    </source>
</evidence>
<evidence type="ECO:0000256" key="11">
    <source>
        <dbReference type="SAM" id="MobiDB-lite"/>
    </source>
</evidence>
<comment type="cofactor">
    <cofactor evidence="1">
        <name>FAD</name>
        <dbReference type="ChEBI" id="CHEBI:57692"/>
    </cofactor>
</comment>
<evidence type="ECO:0000256" key="2">
    <source>
        <dbReference type="ARBA" id="ARBA00004924"/>
    </source>
</evidence>
<dbReference type="SUPFAM" id="SSF51905">
    <property type="entry name" value="FAD/NAD(P)-binding domain"/>
    <property type="match status" value="2"/>
</dbReference>
<comment type="catalytic activity">
    <reaction evidence="9">
        <text>L-ornithine + NADPH + O2 = N(5)-hydroxy-L-ornithine + NADP(+) + H2O</text>
        <dbReference type="Rhea" id="RHEA:41508"/>
        <dbReference type="ChEBI" id="CHEBI:15377"/>
        <dbReference type="ChEBI" id="CHEBI:15379"/>
        <dbReference type="ChEBI" id="CHEBI:46911"/>
        <dbReference type="ChEBI" id="CHEBI:57783"/>
        <dbReference type="ChEBI" id="CHEBI:58349"/>
        <dbReference type="ChEBI" id="CHEBI:78275"/>
        <dbReference type="EC" id="1.14.13.196"/>
    </reaction>
</comment>
<dbReference type="InterPro" id="IPR036188">
    <property type="entry name" value="FAD/NAD-bd_sf"/>
</dbReference>
<reference evidence="12 13" key="1">
    <citation type="journal article" date="2021" name="Nat. Commun.">
        <title>Genetic determinants of endophytism in the Arabidopsis root mycobiome.</title>
        <authorList>
            <person name="Mesny F."/>
            <person name="Miyauchi S."/>
            <person name="Thiergart T."/>
            <person name="Pickel B."/>
            <person name="Atanasova L."/>
            <person name="Karlsson M."/>
            <person name="Huettel B."/>
            <person name="Barry K.W."/>
            <person name="Haridas S."/>
            <person name="Chen C."/>
            <person name="Bauer D."/>
            <person name="Andreopoulos W."/>
            <person name="Pangilinan J."/>
            <person name="LaButti K."/>
            <person name="Riley R."/>
            <person name="Lipzen A."/>
            <person name="Clum A."/>
            <person name="Drula E."/>
            <person name="Henrissat B."/>
            <person name="Kohler A."/>
            <person name="Grigoriev I.V."/>
            <person name="Martin F.M."/>
            <person name="Hacquard S."/>
        </authorList>
    </citation>
    <scope>NUCLEOTIDE SEQUENCE [LARGE SCALE GENOMIC DNA]</scope>
    <source>
        <strain evidence="12 13">MPI-SDFR-AT-0080</strain>
    </source>
</reference>
<evidence type="ECO:0000256" key="6">
    <source>
        <dbReference type="ARBA" id="ARBA00022827"/>
    </source>
</evidence>
<proteinExistence type="inferred from homology"/>
<keyword evidence="7" id="KW-0521">NADP</keyword>
<comment type="caution">
    <text evidence="12">The sequence shown here is derived from an EMBL/GenBank/DDBJ whole genome shotgun (WGS) entry which is preliminary data.</text>
</comment>
<keyword evidence="6" id="KW-0274">FAD</keyword>
<comment type="catalytic activity">
    <reaction evidence="10">
        <text>L-ornithine + NADH + O2 = N(5)-hydroxy-L-ornithine + NAD(+) + H2O</text>
        <dbReference type="Rhea" id="RHEA:41512"/>
        <dbReference type="ChEBI" id="CHEBI:15377"/>
        <dbReference type="ChEBI" id="CHEBI:15379"/>
        <dbReference type="ChEBI" id="CHEBI:46911"/>
        <dbReference type="ChEBI" id="CHEBI:57540"/>
        <dbReference type="ChEBI" id="CHEBI:57945"/>
        <dbReference type="ChEBI" id="CHEBI:78275"/>
        <dbReference type="EC" id="1.14.13.196"/>
    </reaction>
</comment>
<dbReference type="PRINTS" id="PR00368">
    <property type="entry name" value="FADPNR"/>
</dbReference>
<accession>A0ABQ8G0Z5</accession>